<dbReference type="EMBL" id="AE014074">
    <property type="protein sequence ID" value="AAM79134.1"/>
    <property type="molecule type" value="Genomic_DNA"/>
</dbReference>
<dbReference type="GeneID" id="69901088"/>
<dbReference type="AlphaFoldDB" id="A0A0H2UUG9"/>
<gene>
    <name evidence="1" type="primary">rgpFc</name>
    <name evidence="1" type="ordered locus">SpyM3_0527</name>
</gene>
<reference evidence="1 2" key="1">
    <citation type="journal article" date="2002" name="Proc. Natl. Acad. Sci. U.S.A.">
        <title>Genome sequence of a serotype M3 strain of group A Streptococcus: phage-encoded toxins, the high-virulence phenotype, and clone emergence.</title>
        <authorList>
            <person name="Beres S.B."/>
            <person name="Sylva G.L."/>
            <person name="Barbian K.D."/>
            <person name="Lei B."/>
            <person name="Hoff J.S."/>
            <person name="Mammarella N.D."/>
            <person name="Liu M.Y."/>
            <person name="Smoot J.C."/>
            <person name="Porcella S.F."/>
            <person name="Parkins L.D."/>
            <person name="Campbell D.S."/>
            <person name="Smith T.M."/>
            <person name="McCormick J.K."/>
            <person name="Leung D.Y."/>
            <person name="Schlievert P.M."/>
            <person name="Musser J.M."/>
        </authorList>
    </citation>
    <scope>NUCLEOTIDE SEQUENCE [LARGE SCALE GENOMIC DNA]</scope>
    <source>
        <strain evidence="2">ATCC BAA-595 / MGAS315</strain>
    </source>
</reference>
<proteinExistence type="predicted"/>
<name>A0A0H2UUG9_STRP3</name>
<dbReference type="Proteomes" id="UP000000564">
    <property type="component" value="Chromosome"/>
</dbReference>
<evidence type="ECO:0008006" key="3">
    <source>
        <dbReference type="Google" id="ProtNLM"/>
    </source>
</evidence>
<dbReference type="KEGG" id="spg:SpyM3_0527"/>
<accession>A0A0H2UUG9</accession>
<dbReference type="InterPro" id="IPR007739">
    <property type="entry name" value="RgpF"/>
</dbReference>
<protein>
    <recommendedName>
        <fullName evidence="3">Alpha-L-Rha alpha-1,3-L-rhamnosyltransferase</fullName>
    </recommendedName>
</protein>
<sequence>MNRILLYVHFNKYNKISAHVYYQLEQMRSLFSKIVFISNSKVSHEDLKRLKNHCLIDEFLQRKNKGFDFSAWHDGLITMGFDKLEEFDSLTIMNDTCFGPIWEMAPYFENFEEKEAVDFWGITNNRGTKAFKEHVQSYFMTFKNQVIQNKVFQQFWQSIIEYENVQEVIQHYETQLTSILLNEGFSYQTVFDTRKAESSFMPHPDFSYYNPTAILKHHVPFIKVKAIDANQHIAPYLLNLIRETTNYPIDLIVSHMSQISLPDAKYLLSQKYLNCQRLAKQTCQKVAVHLHVFYVDLLDEFLTAFEDWNFHYDLFITTDSDIKRKEIKEILQRKGKTADIRVTGNRGRDIYPMLLLKDKLSQYDYIGHFHTKKSKEADFWAGESWRKELIDMLVKPADSILSAFETNDIGIIIADIPSFFRFNKIVNAWNEHLIAQEMMSLWRKMDVKKQIDFQAMDTFVMSYGTFVWFKYDALKSLFDLELTQNDIPSEPLPQNSILHAIERLLVYIAWGNSYDFRIVKNPYELTPFIDNKLLNLREDEGAHTYVNFNQMGGIKGALKYIIVGPAKAMKYIFLRLMEKLK</sequence>
<dbReference type="RefSeq" id="WP_011054343.1">
    <property type="nucleotide sequence ID" value="NC_004070.1"/>
</dbReference>
<evidence type="ECO:0000313" key="2">
    <source>
        <dbReference type="Proteomes" id="UP000000564"/>
    </source>
</evidence>
<organism evidence="1 2">
    <name type="scientific">Streptococcus pyogenes serotype M3 (strain ATCC BAA-595 / MGAS315)</name>
    <dbReference type="NCBI Taxonomy" id="198466"/>
    <lineage>
        <taxon>Bacteria</taxon>
        <taxon>Bacillati</taxon>
        <taxon>Bacillota</taxon>
        <taxon>Bacilli</taxon>
        <taxon>Lactobacillales</taxon>
        <taxon>Streptococcaceae</taxon>
        <taxon>Streptococcus</taxon>
    </lineage>
</organism>
<dbReference type="Pfam" id="PF05045">
    <property type="entry name" value="RgpF"/>
    <property type="match status" value="1"/>
</dbReference>
<evidence type="ECO:0000313" key="1">
    <source>
        <dbReference type="EMBL" id="AAM79134.1"/>
    </source>
</evidence>
<dbReference type="HOGENOM" id="CLU_474798_0_0_9"/>